<feature type="compositionally biased region" description="Acidic residues" evidence="1">
    <location>
        <begin position="135"/>
        <end position="146"/>
    </location>
</feature>
<feature type="compositionally biased region" description="Basic residues" evidence="1">
    <location>
        <begin position="544"/>
        <end position="556"/>
    </location>
</feature>
<feature type="region of interest" description="Disordered" evidence="1">
    <location>
        <begin position="470"/>
        <end position="556"/>
    </location>
</feature>
<name>A0A2A9P3F7_OPHUN</name>
<dbReference type="Proteomes" id="UP000037136">
    <property type="component" value="Unassembled WGS sequence"/>
</dbReference>
<evidence type="ECO:0000256" key="1">
    <source>
        <dbReference type="SAM" id="MobiDB-lite"/>
    </source>
</evidence>
<feature type="region of interest" description="Disordered" evidence="1">
    <location>
        <begin position="247"/>
        <end position="272"/>
    </location>
</feature>
<feature type="compositionally biased region" description="Low complexity" evidence="1">
    <location>
        <begin position="178"/>
        <end position="195"/>
    </location>
</feature>
<feature type="compositionally biased region" description="Polar residues" evidence="1">
    <location>
        <begin position="53"/>
        <end position="69"/>
    </location>
</feature>
<feature type="compositionally biased region" description="Low complexity" evidence="1">
    <location>
        <begin position="502"/>
        <end position="526"/>
    </location>
</feature>
<feature type="compositionally biased region" description="Polar residues" evidence="1">
    <location>
        <begin position="250"/>
        <end position="262"/>
    </location>
</feature>
<feature type="compositionally biased region" description="Polar residues" evidence="1">
    <location>
        <begin position="23"/>
        <end position="36"/>
    </location>
</feature>
<accession>A0A2A9P3F7</accession>
<feature type="region of interest" description="Disordered" evidence="1">
    <location>
        <begin position="214"/>
        <end position="233"/>
    </location>
</feature>
<dbReference type="EMBL" id="LAZP02000732">
    <property type="protein sequence ID" value="PFH55878.1"/>
    <property type="molecule type" value="Genomic_DNA"/>
</dbReference>
<sequence>MGGETGSKKAEAPLTPAHRRQRSTSSLDKTSRPSIRTKQKEEEEERRKRCLDQATTARTRSPDQQLTKQPTEHRSEEQVVVSRPSAIPRARLHYGREEYYAKAKRNGVGKRKGGDPHATPRAAPSRMEVDYQRGDDDDDDDDDDDGGGGGDGDGGAGGVAPFFNQARRVPEEVDEADAGAVVAPRSSPVSGLSSSTTAMASRREGWPWCLLRPDSATTPQQQQQGQNLAPDVQQATATAAAFAAAASTGPFGQTQTRTQASNPPMPAFPSQAANPVVSGFVQQQQGPIFTSSGYSPFPSAQTGYPPTATGPDSIAIPDAVNVFRTPRGPPAPLPPWLSQPPVAGPYLGTAFDAVDLSQQQTVNTFIRHRFPRLAASCDEERHQLNPSDLSSSCQGQGSYGAQAYYPQQQQQQQPAYPINYYAQQHQQFVGNAYSQHQFPSNYTQQQQQQQQQYLAGNTYAQTQHQYGYQPFPGTAYGQGNAGNSYTQHPPAARAGNAYTDRSYTQASSTTSYQNRHSASSHAHPSPTLTPAVEAEIATALNAPRRQRRQRNRAGRR</sequence>
<evidence type="ECO:0000313" key="3">
    <source>
        <dbReference type="Proteomes" id="UP000037136"/>
    </source>
</evidence>
<proteinExistence type="predicted"/>
<keyword evidence="3" id="KW-1185">Reference proteome</keyword>
<feature type="compositionally biased region" description="Basic and acidic residues" evidence="1">
    <location>
        <begin position="38"/>
        <end position="51"/>
    </location>
</feature>
<protein>
    <submittedName>
        <fullName evidence="2">Uncharacterized protein</fullName>
    </submittedName>
</protein>
<feature type="region of interest" description="Disordered" evidence="1">
    <location>
        <begin position="1"/>
        <end position="202"/>
    </location>
</feature>
<evidence type="ECO:0000313" key="2">
    <source>
        <dbReference type="EMBL" id="PFH55878.1"/>
    </source>
</evidence>
<dbReference type="AlphaFoldDB" id="A0A2A9P3F7"/>
<comment type="caution">
    <text evidence="2">The sequence shown here is derived from an EMBL/GenBank/DDBJ whole genome shotgun (WGS) entry which is preliminary data.</text>
</comment>
<organism evidence="2 3">
    <name type="scientific">Ophiocordyceps unilateralis</name>
    <name type="common">Zombie-ant fungus</name>
    <name type="synonym">Torrubia unilateralis</name>
    <dbReference type="NCBI Taxonomy" id="268505"/>
    <lineage>
        <taxon>Eukaryota</taxon>
        <taxon>Fungi</taxon>
        <taxon>Dikarya</taxon>
        <taxon>Ascomycota</taxon>
        <taxon>Pezizomycotina</taxon>
        <taxon>Sordariomycetes</taxon>
        <taxon>Hypocreomycetidae</taxon>
        <taxon>Hypocreales</taxon>
        <taxon>Ophiocordycipitaceae</taxon>
        <taxon>Ophiocordyceps</taxon>
    </lineage>
</organism>
<feature type="compositionally biased region" description="Basic and acidic residues" evidence="1">
    <location>
        <begin position="1"/>
        <end position="11"/>
    </location>
</feature>
<dbReference type="STRING" id="268505.A0A2A9P3F7"/>
<feature type="compositionally biased region" description="Basic residues" evidence="1">
    <location>
        <begin position="102"/>
        <end position="111"/>
    </location>
</feature>
<reference evidence="2 3" key="2">
    <citation type="journal article" date="2017" name="Sci. Rep.">
        <title>Ant-infecting Ophiocordyceps genomes reveal a high diversity of potential behavioral manipulation genes and a possible major role for enterotoxins.</title>
        <authorList>
            <person name="de Bekker C."/>
            <person name="Ohm R.A."/>
            <person name="Evans H.C."/>
            <person name="Brachmann A."/>
            <person name="Hughes D.P."/>
        </authorList>
    </citation>
    <scope>NUCLEOTIDE SEQUENCE [LARGE SCALE GENOMIC DNA]</scope>
    <source>
        <strain evidence="2 3">SC16a</strain>
    </source>
</reference>
<reference evidence="2 3" key="1">
    <citation type="journal article" date="2015" name="BMC Genomics">
        <title>Gene expression during zombie ant biting behavior reflects the complexity underlying fungal parasitic behavioral manipulation.</title>
        <authorList>
            <person name="de Bekker C."/>
            <person name="Ohm R.A."/>
            <person name="Loreto R.G."/>
            <person name="Sebastian A."/>
            <person name="Albert I."/>
            <person name="Merrow M."/>
            <person name="Brachmann A."/>
            <person name="Hughes D.P."/>
        </authorList>
    </citation>
    <scope>NUCLEOTIDE SEQUENCE [LARGE SCALE GENOMIC DNA]</scope>
    <source>
        <strain evidence="2 3">SC16a</strain>
    </source>
</reference>
<feature type="compositionally biased region" description="Gly residues" evidence="1">
    <location>
        <begin position="147"/>
        <end position="158"/>
    </location>
</feature>
<gene>
    <name evidence="2" type="ORF">XA68_17472</name>
</gene>